<evidence type="ECO:0000313" key="8">
    <source>
        <dbReference type="Proteomes" id="UP001345013"/>
    </source>
</evidence>
<evidence type="ECO:0000259" key="4">
    <source>
        <dbReference type="Pfam" id="PF00703"/>
    </source>
</evidence>
<dbReference type="InterPro" id="IPR008979">
    <property type="entry name" value="Galactose-bd-like_sf"/>
</dbReference>
<reference evidence="7 8" key="1">
    <citation type="submission" date="2023-08" db="EMBL/GenBank/DDBJ databases">
        <title>Black Yeasts Isolated from many extreme environments.</title>
        <authorList>
            <person name="Coleine C."/>
            <person name="Stajich J.E."/>
            <person name="Selbmann L."/>
        </authorList>
    </citation>
    <scope>NUCLEOTIDE SEQUENCE [LARGE SCALE GENOMIC DNA]</scope>
    <source>
        <strain evidence="7 8">CCFEE 5885</strain>
    </source>
</reference>
<gene>
    <name evidence="7" type="ORF">LTR24_008752</name>
</gene>
<comment type="similarity">
    <text evidence="1">Belongs to the glycosyl hydrolase 2 family.</text>
</comment>
<keyword evidence="8" id="KW-1185">Reference proteome</keyword>
<dbReference type="PANTHER" id="PTHR42732:SF4">
    <property type="entry name" value="BETA-MANNOSIDASE"/>
    <property type="match status" value="1"/>
</dbReference>
<evidence type="ECO:0000259" key="5">
    <source>
        <dbReference type="Pfam" id="PF02836"/>
    </source>
</evidence>
<dbReference type="InterPro" id="IPR036156">
    <property type="entry name" value="Beta-gal/glucu_dom_sf"/>
</dbReference>
<dbReference type="InterPro" id="IPR051913">
    <property type="entry name" value="GH2_Domain-Containing"/>
</dbReference>
<evidence type="ECO:0000256" key="1">
    <source>
        <dbReference type="ARBA" id="ARBA00007401"/>
    </source>
</evidence>
<dbReference type="InterPro" id="IPR017853">
    <property type="entry name" value="GH"/>
</dbReference>
<dbReference type="SUPFAM" id="SSF49303">
    <property type="entry name" value="beta-Galactosidase/glucuronidase domain"/>
    <property type="match status" value="1"/>
</dbReference>
<feature type="domain" description="Glycosyl hydrolases family 2 sugar binding" evidence="6">
    <location>
        <begin position="25"/>
        <end position="165"/>
    </location>
</feature>
<dbReference type="Gene3D" id="3.20.20.80">
    <property type="entry name" value="Glycosidases"/>
    <property type="match status" value="1"/>
</dbReference>
<dbReference type="Pfam" id="PF02836">
    <property type="entry name" value="Glyco_hydro_2_C"/>
    <property type="match status" value="1"/>
</dbReference>
<feature type="domain" description="Glycoside hydrolase family 2 immunoglobulin-like beta-sandwich" evidence="4">
    <location>
        <begin position="298"/>
        <end position="335"/>
    </location>
</feature>
<dbReference type="InterPro" id="IPR006102">
    <property type="entry name" value="Ig-like_GH2"/>
</dbReference>
<keyword evidence="2" id="KW-0378">Hydrolase</keyword>
<dbReference type="EMBL" id="JAVRRG010000161">
    <property type="protein sequence ID" value="KAK5079990.1"/>
    <property type="molecule type" value="Genomic_DNA"/>
</dbReference>
<evidence type="ECO:0008006" key="9">
    <source>
        <dbReference type="Google" id="ProtNLM"/>
    </source>
</evidence>
<dbReference type="InterPro" id="IPR013783">
    <property type="entry name" value="Ig-like_fold"/>
</dbReference>
<evidence type="ECO:0000256" key="2">
    <source>
        <dbReference type="ARBA" id="ARBA00022801"/>
    </source>
</evidence>
<dbReference type="InterPro" id="IPR006104">
    <property type="entry name" value="Glyco_hydro_2_N"/>
</dbReference>
<protein>
    <recommendedName>
        <fullName evidence="9">Glycoside hydrolase family 2 protein</fullName>
    </recommendedName>
</protein>
<dbReference type="PANTHER" id="PTHR42732">
    <property type="entry name" value="BETA-GALACTOSIDASE"/>
    <property type="match status" value="1"/>
</dbReference>
<dbReference type="Gene3D" id="2.60.120.260">
    <property type="entry name" value="Galactose-binding domain-like"/>
    <property type="match status" value="1"/>
</dbReference>
<name>A0ABR0JZ76_9EURO</name>
<sequence>MSKTEYEHEQPYPRPDFERSDLHYKPLNGAWGFAFDDNDVGLREKWYEKWEGIPEDKKRKINVPFVYQTRASGIDEQEAHQVVWYQRSVSRNPAFLHGDRFDKQYRTHLRFGAVDYEATVWLDGGLIGSHRGGHVPFDFDITGKLDERKASTLTIRVWDAATDLTQPRGKQYWAAKPEGIFYTPSTGIWQSVWLEDVPTTRVADSSHGTILKSNDIETGNLHAEVAVLGRQKSQLCSITIRARLAGVEVAKSEPTKIDPEKDIARLKLGLRLSADQQAQLPSSFEEAHPLNDKSCWQDGLALWAPEHPLLYDLLISLSDEAGEVLDEVKTTTGMRCLDWTSGDGTFHLNGRPYFQALVLDQGYWPDTNMTPPNMDSCKEDIILAKKMGFNGCRKHQKVEDPMFLYWADKLGYLVWGEMANGYEFSKQYVQRFDQEWMEAVRRDINHPCIVTWTPVNETWGYGALKESTAEQNHIRSLYYMTKTFDPTRSINDNCGWEHVCTDLTTFHDYSDGPELARICQTLEGILKPKSDRDMFVGGAKHRSGAPVICTEFGGVNIAPGQGEVAVEGSWGYTTASNAKDLLARVRRLIHGVVEGGHCCGFVYTQLTDIEQETNGLYTFDRKEKLPAADVQEIIGEARRIYFEKSAAARSVEEL</sequence>
<dbReference type="SUPFAM" id="SSF51445">
    <property type="entry name" value="(Trans)glycosidases"/>
    <property type="match status" value="1"/>
</dbReference>
<dbReference type="Pfam" id="PF00703">
    <property type="entry name" value="Glyco_hydro_2"/>
    <property type="match status" value="1"/>
</dbReference>
<evidence type="ECO:0000256" key="3">
    <source>
        <dbReference type="ARBA" id="ARBA00023295"/>
    </source>
</evidence>
<proteinExistence type="inferred from homology"/>
<dbReference type="Pfam" id="PF02837">
    <property type="entry name" value="Glyco_hydro_2_N"/>
    <property type="match status" value="1"/>
</dbReference>
<evidence type="ECO:0000313" key="7">
    <source>
        <dbReference type="EMBL" id="KAK5079990.1"/>
    </source>
</evidence>
<dbReference type="Gene3D" id="2.60.40.10">
    <property type="entry name" value="Immunoglobulins"/>
    <property type="match status" value="1"/>
</dbReference>
<comment type="caution">
    <text evidence="7">The sequence shown here is derived from an EMBL/GenBank/DDBJ whole genome shotgun (WGS) entry which is preliminary data.</text>
</comment>
<accession>A0ABR0JZ76</accession>
<dbReference type="Proteomes" id="UP001345013">
    <property type="component" value="Unassembled WGS sequence"/>
</dbReference>
<keyword evidence="3" id="KW-0326">Glycosidase</keyword>
<dbReference type="SUPFAM" id="SSF49785">
    <property type="entry name" value="Galactose-binding domain-like"/>
    <property type="match status" value="1"/>
</dbReference>
<dbReference type="InterPro" id="IPR006103">
    <property type="entry name" value="Glyco_hydro_2_cat"/>
</dbReference>
<feature type="domain" description="Glycoside hydrolase family 2 catalytic" evidence="5">
    <location>
        <begin position="374"/>
        <end position="553"/>
    </location>
</feature>
<evidence type="ECO:0000259" key="6">
    <source>
        <dbReference type="Pfam" id="PF02837"/>
    </source>
</evidence>
<organism evidence="7 8">
    <name type="scientific">Lithohypha guttulata</name>
    <dbReference type="NCBI Taxonomy" id="1690604"/>
    <lineage>
        <taxon>Eukaryota</taxon>
        <taxon>Fungi</taxon>
        <taxon>Dikarya</taxon>
        <taxon>Ascomycota</taxon>
        <taxon>Pezizomycotina</taxon>
        <taxon>Eurotiomycetes</taxon>
        <taxon>Chaetothyriomycetidae</taxon>
        <taxon>Chaetothyriales</taxon>
        <taxon>Trichomeriaceae</taxon>
        <taxon>Lithohypha</taxon>
    </lineage>
</organism>